<dbReference type="GO" id="GO:0006261">
    <property type="term" value="P:DNA-templated DNA replication"/>
    <property type="evidence" value="ECO:0007669"/>
    <property type="project" value="TreeGrafter"/>
</dbReference>
<protein>
    <recommendedName>
        <fullName evidence="3">DNA polymerase III subunit delta</fullName>
    </recommendedName>
</protein>
<dbReference type="PANTHER" id="PTHR11669:SF8">
    <property type="entry name" value="DNA POLYMERASE III SUBUNIT DELTA"/>
    <property type="match status" value="1"/>
</dbReference>
<dbReference type="Pfam" id="PF13177">
    <property type="entry name" value="DNA_pol3_delta2"/>
    <property type="match status" value="1"/>
</dbReference>
<dbReference type="InterPro" id="IPR050238">
    <property type="entry name" value="DNA_Rep/Repair_Clamp_Loader"/>
</dbReference>
<dbReference type="PANTHER" id="PTHR11669">
    <property type="entry name" value="REPLICATION FACTOR C / DNA POLYMERASE III GAMMA-TAU SUBUNIT"/>
    <property type="match status" value="1"/>
</dbReference>
<gene>
    <name evidence="1" type="ORF">A2730_01835</name>
</gene>
<dbReference type="STRING" id="1802202.A2730_01835"/>
<proteinExistence type="predicted"/>
<dbReference type="AlphaFoldDB" id="A0A1G2HQH9"/>
<dbReference type="EMBL" id="MHOO01000003">
    <property type="protein sequence ID" value="OGZ64685.1"/>
    <property type="molecule type" value="Genomic_DNA"/>
</dbReference>
<evidence type="ECO:0000313" key="2">
    <source>
        <dbReference type="Proteomes" id="UP000176855"/>
    </source>
</evidence>
<organism evidence="1 2">
    <name type="scientific">Candidatus Staskawiczbacteria bacterium RIFCSPHIGHO2_01_FULL_39_25</name>
    <dbReference type="NCBI Taxonomy" id="1802202"/>
    <lineage>
        <taxon>Bacteria</taxon>
        <taxon>Candidatus Staskawicziibacteriota</taxon>
    </lineage>
</organism>
<accession>A0A1G2HQH9</accession>
<comment type="caution">
    <text evidence="1">The sequence shown here is derived from an EMBL/GenBank/DDBJ whole genome shotgun (WGS) entry which is preliminary data.</text>
</comment>
<dbReference type="Gene3D" id="3.40.50.300">
    <property type="entry name" value="P-loop containing nucleotide triphosphate hydrolases"/>
    <property type="match status" value="1"/>
</dbReference>
<reference evidence="1 2" key="1">
    <citation type="journal article" date="2016" name="Nat. Commun.">
        <title>Thousands of microbial genomes shed light on interconnected biogeochemical processes in an aquifer system.</title>
        <authorList>
            <person name="Anantharaman K."/>
            <person name="Brown C.T."/>
            <person name="Hug L.A."/>
            <person name="Sharon I."/>
            <person name="Castelle C.J."/>
            <person name="Probst A.J."/>
            <person name="Thomas B.C."/>
            <person name="Singh A."/>
            <person name="Wilkins M.J."/>
            <person name="Karaoz U."/>
            <person name="Brodie E.L."/>
            <person name="Williams K.H."/>
            <person name="Hubbard S.S."/>
            <person name="Banfield J.F."/>
        </authorList>
    </citation>
    <scope>NUCLEOTIDE SEQUENCE [LARGE SCALE GENOMIC DNA]</scope>
</reference>
<dbReference type="SUPFAM" id="SSF52540">
    <property type="entry name" value="P-loop containing nucleoside triphosphate hydrolases"/>
    <property type="match status" value="1"/>
</dbReference>
<dbReference type="Proteomes" id="UP000176855">
    <property type="component" value="Unassembled WGS sequence"/>
</dbReference>
<evidence type="ECO:0000313" key="1">
    <source>
        <dbReference type="EMBL" id="OGZ64685.1"/>
    </source>
</evidence>
<name>A0A1G2HQH9_9BACT</name>
<evidence type="ECO:0008006" key="3">
    <source>
        <dbReference type="Google" id="ProtNLM"/>
    </source>
</evidence>
<dbReference type="InterPro" id="IPR027417">
    <property type="entry name" value="P-loop_NTPase"/>
</dbReference>
<sequence length="317" mass="36413">MHQKQWEFLKNKFDNDQLSHAYIFEGPDQLGKQFLAKEFIKYIHCIDSLKPCQNCVNCKLIEKENFPDLLVVRSNASTTSLKEQVDNMEIDISQIRSAQNFLSYKSYYGSFKSMIIDNADRMNVEAQSCFLKQLEEPKGKTIMILVTAKPQMLLPTIFSRCQAVKFFLASAGEIKKYLESKNVTEKKAEYLAELSEGKPGRALQFLENSAALEHEQKTLQDLLQVINSDLATKFQYVKKLNLEEGGFNRIMEILQRYFRYLLLQKNGILLKNPAVETKAFTMGQIKKIITLIEDLILQASVTNTSPKLALEILLMEI</sequence>